<evidence type="ECO:0000259" key="7">
    <source>
        <dbReference type="Pfam" id="PF00155"/>
    </source>
</evidence>
<evidence type="ECO:0000313" key="8">
    <source>
        <dbReference type="EMBL" id="SVC80108.1"/>
    </source>
</evidence>
<dbReference type="GO" id="GO:0008483">
    <property type="term" value="F:transaminase activity"/>
    <property type="evidence" value="ECO:0007669"/>
    <property type="project" value="UniProtKB-KW"/>
</dbReference>
<dbReference type="EMBL" id="UINC01111705">
    <property type="protein sequence ID" value="SVC80108.1"/>
    <property type="molecule type" value="Genomic_DNA"/>
</dbReference>
<keyword evidence="6" id="KW-0663">Pyridoxal phosphate</keyword>
<proteinExistence type="inferred from homology"/>
<keyword evidence="4" id="KW-0032">Aminotransferase</keyword>
<comment type="similarity">
    <text evidence="2">Belongs to the class-I pyridoxal-phosphate-dependent aminotransferase family.</text>
</comment>
<dbReference type="InterPro" id="IPR015421">
    <property type="entry name" value="PyrdxlP-dep_Trfase_major"/>
</dbReference>
<evidence type="ECO:0000256" key="1">
    <source>
        <dbReference type="ARBA" id="ARBA00001933"/>
    </source>
</evidence>
<feature type="domain" description="Aminotransferase class I/classII large" evidence="7">
    <location>
        <begin position="58"/>
        <end position="290"/>
    </location>
</feature>
<dbReference type="FunFam" id="3.40.640.10:FF:000053">
    <property type="entry name" value="Aminotransferase, class I"/>
    <property type="match status" value="1"/>
</dbReference>
<dbReference type="PANTHER" id="PTHR42790:SF19">
    <property type="entry name" value="KYNURENINE_ALPHA-AMINOADIPATE AMINOTRANSFERASE, MITOCHONDRIAL"/>
    <property type="match status" value="1"/>
</dbReference>
<evidence type="ECO:0000256" key="3">
    <source>
        <dbReference type="ARBA" id="ARBA00011738"/>
    </source>
</evidence>
<dbReference type="GO" id="GO:0030170">
    <property type="term" value="F:pyridoxal phosphate binding"/>
    <property type="evidence" value="ECO:0007669"/>
    <property type="project" value="InterPro"/>
</dbReference>
<evidence type="ECO:0000256" key="4">
    <source>
        <dbReference type="ARBA" id="ARBA00022576"/>
    </source>
</evidence>
<dbReference type="AlphaFoldDB" id="A0A382Q596"/>
<feature type="non-terminal residue" evidence="8">
    <location>
        <position position="316"/>
    </location>
</feature>
<comment type="cofactor">
    <cofactor evidence="1">
        <name>pyridoxal 5'-phosphate</name>
        <dbReference type="ChEBI" id="CHEBI:597326"/>
    </cofactor>
</comment>
<sequence length="316" mass="35117">MRAWMNRAIDAERRKHLYQRARRRTVEFDYSPSYRAGLPAPKERWDGFPPYNFVGGDNDADAVPVEDFIAASQSMLAREGRTLATYGLSSGPQGYRPLREFIASSLNARAGMRQTADDVLIVSGSLQALDLVNAVFLSPGDTVVLEEANYHGTLARLERASVRRLGVPLDGNGMRMDALANILARLKAEGTRPKYIYTIPTVQNPTGSIMPEARRLEMLRLAREYDVPIFEDDCYADLTFDGTRPRAIRALDDRGQVVYCGSFSKTVAPALRVGYVVAEWEVLSRLLAVKYDAGSGALEQMILAEYCATHFDAHVS</sequence>
<reference evidence="8" key="1">
    <citation type="submission" date="2018-05" db="EMBL/GenBank/DDBJ databases">
        <authorList>
            <person name="Lanie J.A."/>
            <person name="Ng W.-L."/>
            <person name="Kazmierczak K.M."/>
            <person name="Andrzejewski T.M."/>
            <person name="Davidsen T.M."/>
            <person name="Wayne K.J."/>
            <person name="Tettelin H."/>
            <person name="Glass J.I."/>
            <person name="Rusch D."/>
            <person name="Podicherti R."/>
            <person name="Tsui H.-C.T."/>
            <person name="Winkler M.E."/>
        </authorList>
    </citation>
    <scope>NUCLEOTIDE SEQUENCE</scope>
</reference>
<dbReference type="PANTHER" id="PTHR42790">
    <property type="entry name" value="AMINOTRANSFERASE"/>
    <property type="match status" value="1"/>
</dbReference>
<name>A0A382Q596_9ZZZZ</name>
<accession>A0A382Q596</accession>
<dbReference type="Gene3D" id="3.40.640.10">
    <property type="entry name" value="Type I PLP-dependent aspartate aminotransferase-like (Major domain)"/>
    <property type="match status" value="1"/>
</dbReference>
<dbReference type="SUPFAM" id="SSF53383">
    <property type="entry name" value="PLP-dependent transferases"/>
    <property type="match status" value="1"/>
</dbReference>
<comment type="subunit">
    <text evidence="3">Homodimer.</text>
</comment>
<evidence type="ECO:0000256" key="5">
    <source>
        <dbReference type="ARBA" id="ARBA00022679"/>
    </source>
</evidence>
<dbReference type="InterPro" id="IPR050859">
    <property type="entry name" value="Class-I_PLP-dep_aminotransf"/>
</dbReference>
<dbReference type="InterPro" id="IPR004839">
    <property type="entry name" value="Aminotransferase_I/II_large"/>
</dbReference>
<dbReference type="CDD" id="cd00609">
    <property type="entry name" value="AAT_like"/>
    <property type="match status" value="1"/>
</dbReference>
<keyword evidence="5" id="KW-0808">Transferase</keyword>
<organism evidence="8">
    <name type="scientific">marine metagenome</name>
    <dbReference type="NCBI Taxonomy" id="408172"/>
    <lineage>
        <taxon>unclassified sequences</taxon>
        <taxon>metagenomes</taxon>
        <taxon>ecological metagenomes</taxon>
    </lineage>
</organism>
<dbReference type="Pfam" id="PF00155">
    <property type="entry name" value="Aminotran_1_2"/>
    <property type="match status" value="1"/>
</dbReference>
<gene>
    <name evidence="8" type="ORF">METZ01_LOCUS332962</name>
</gene>
<evidence type="ECO:0000256" key="6">
    <source>
        <dbReference type="ARBA" id="ARBA00022898"/>
    </source>
</evidence>
<protein>
    <recommendedName>
        <fullName evidence="7">Aminotransferase class I/classII large domain-containing protein</fullName>
    </recommendedName>
</protein>
<dbReference type="InterPro" id="IPR015424">
    <property type="entry name" value="PyrdxlP-dep_Trfase"/>
</dbReference>
<dbReference type="GO" id="GO:1901605">
    <property type="term" value="P:alpha-amino acid metabolic process"/>
    <property type="evidence" value="ECO:0007669"/>
    <property type="project" value="TreeGrafter"/>
</dbReference>
<evidence type="ECO:0000256" key="2">
    <source>
        <dbReference type="ARBA" id="ARBA00007441"/>
    </source>
</evidence>